<dbReference type="GO" id="GO:0051782">
    <property type="term" value="P:negative regulation of cell division"/>
    <property type="evidence" value="ECO:0007669"/>
    <property type="project" value="TreeGrafter"/>
</dbReference>
<dbReference type="GO" id="GO:0005524">
    <property type="term" value="F:ATP binding"/>
    <property type="evidence" value="ECO:0007669"/>
    <property type="project" value="UniProtKB-KW"/>
</dbReference>
<evidence type="ECO:0008006" key="4">
    <source>
        <dbReference type="Google" id="ProtNLM"/>
    </source>
</evidence>
<keyword evidence="1" id="KW-0547">Nucleotide-binding</keyword>
<gene>
    <name evidence="3" type="ORF">S12H4_13187</name>
</gene>
<protein>
    <recommendedName>
        <fullName evidence="4">CobQ/CobB/MinD/ParA nucleotide binding domain-containing protein</fullName>
    </recommendedName>
</protein>
<dbReference type="GO" id="GO:0016887">
    <property type="term" value="F:ATP hydrolysis activity"/>
    <property type="evidence" value="ECO:0007669"/>
    <property type="project" value="TreeGrafter"/>
</dbReference>
<sequence>MIEMADELIVITNPEMPAITDALKTIKLAEGMKKQILGIIITRVRSDKIEMQPETVKDILEVPILGMVPEDMAVKESLNQKDAVVHTHPKSKAARAYKEIAANLLDIKYNSRKDREKMIKRILKKLGWKTKKKKS</sequence>
<comment type="caution">
    <text evidence="3">The sequence shown here is derived from an EMBL/GenBank/DDBJ whole genome shotgun (WGS) entry which is preliminary data.</text>
</comment>
<dbReference type="GO" id="GO:0005829">
    <property type="term" value="C:cytosol"/>
    <property type="evidence" value="ECO:0007669"/>
    <property type="project" value="TreeGrafter"/>
</dbReference>
<evidence type="ECO:0000313" key="3">
    <source>
        <dbReference type="EMBL" id="GAI87581.1"/>
    </source>
</evidence>
<proteinExistence type="predicted"/>
<name>X1T878_9ZZZZ</name>
<dbReference type="SUPFAM" id="SSF52540">
    <property type="entry name" value="P-loop containing nucleoside triphosphate hydrolases"/>
    <property type="match status" value="1"/>
</dbReference>
<dbReference type="Pfam" id="PF10609">
    <property type="entry name" value="ParA"/>
    <property type="match status" value="1"/>
</dbReference>
<dbReference type="AlphaFoldDB" id="X1T878"/>
<dbReference type="PANTHER" id="PTHR43384:SF10">
    <property type="entry name" value="ATPASE INVOLVED IN CHROMOSOME PARTITIONING, PARA_MIND FAMILY"/>
    <property type="match status" value="1"/>
</dbReference>
<dbReference type="InterPro" id="IPR027417">
    <property type="entry name" value="P-loop_NTPase"/>
</dbReference>
<reference evidence="3" key="1">
    <citation type="journal article" date="2014" name="Front. Microbiol.">
        <title>High frequency of phylogenetically diverse reductive dehalogenase-homologous genes in deep subseafloor sedimentary metagenomes.</title>
        <authorList>
            <person name="Kawai M."/>
            <person name="Futagami T."/>
            <person name="Toyoda A."/>
            <person name="Takaki Y."/>
            <person name="Nishi S."/>
            <person name="Hori S."/>
            <person name="Arai W."/>
            <person name="Tsubouchi T."/>
            <person name="Morono Y."/>
            <person name="Uchiyama I."/>
            <person name="Ito T."/>
            <person name="Fujiyama A."/>
            <person name="Inagaki F."/>
            <person name="Takami H."/>
        </authorList>
    </citation>
    <scope>NUCLEOTIDE SEQUENCE</scope>
    <source>
        <strain evidence="3">Expedition CK06-06</strain>
    </source>
</reference>
<dbReference type="PANTHER" id="PTHR43384">
    <property type="entry name" value="SEPTUM SITE-DETERMINING PROTEIN MIND HOMOLOG, CHLOROPLASTIC-RELATED"/>
    <property type="match status" value="1"/>
</dbReference>
<organism evidence="3">
    <name type="scientific">marine sediment metagenome</name>
    <dbReference type="NCBI Taxonomy" id="412755"/>
    <lineage>
        <taxon>unclassified sequences</taxon>
        <taxon>metagenomes</taxon>
        <taxon>ecological metagenomes</taxon>
    </lineage>
</organism>
<dbReference type="EMBL" id="BARW01006280">
    <property type="protein sequence ID" value="GAI87581.1"/>
    <property type="molecule type" value="Genomic_DNA"/>
</dbReference>
<accession>X1T878</accession>
<dbReference type="InterPro" id="IPR050625">
    <property type="entry name" value="ParA/MinD_ATPase"/>
</dbReference>
<evidence type="ECO:0000256" key="1">
    <source>
        <dbReference type="ARBA" id="ARBA00022741"/>
    </source>
</evidence>
<dbReference type="InterPro" id="IPR033756">
    <property type="entry name" value="YlxH/NBP35"/>
</dbReference>
<evidence type="ECO:0000256" key="2">
    <source>
        <dbReference type="ARBA" id="ARBA00022840"/>
    </source>
</evidence>
<dbReference type="GO" id="GO:0009898">
    <property type="term" value="C:cytoplasmic side of plasma membrane"/>
    <property type="evidence" value="ECO:0007669"/>
    <property type="project" value="TreeGrafter"/>
</dbReference>
<keyword evidence="2" id="KW-0067">ATP-binding</keyword>
<dbReference type="Gene3D" id="3.40.50.300">
    <property type="entry name" value="P-loop containing nucleotide triphosphate hydrolases"/>
    <property type="match status" value="1"/>
</dbReference>